<dbReference type="EMBL" id="BAABIZ010000013">
    <property type="protein sequence ID" value="GAA5109050.1"/>
    <property type="molecule type" value="Genomic_DNA"/>
</dbReference>
<evidence type="ECO:0000313" key="2">
    <source>
        <dbReference type="Proteomes" id="UP001500864"/>
    </source>
</evidence>
<accession>A0ABP9N9A4</accession>
<keyword evidence="2" id="KW-1185">Reference proteome</keyword>
<gene>
    <name evidence="1" type="ORF">GCM10023261_11690</name>
</gene>
<protein>
    <submittedName>
        <fullName evidence="1">Uncharacterized protein</fullName>
    </submittedName>
</protein>
<reference evidence="2" key="1">
    <citation type="journal article" date="2019" name="Int. J. Syst. Evol. Microbiol.">
        <title>The Global Catalogue of Microorganisms (GCM) 10K type strain sequencing project: providing services to taxonomists for standard genome sequencing and annotation.</title>
        <authorList>
            <consortium name="The Broad Institute Genomics Platform"/>
            <consortium name="The Broad Institute Genome Sequencing Center for Infectious Disease"/>
            <person name="Wu L."/>
            <person name="Ma J."/>
        </authorList>
    </citation>
    <scope>NUCLEOTIDE SEQUENCE [LARGE SCALE GENOMIC DNA]</scope>
    <source>
        <strain evidence="2">JCM 17712</strain>
    </source>
</reference>
<comment type="caution">
    <text evidence="1">The sequence shown here is derived from an EMBL/GenBank/DDBJ whole genome shotgun (WGS) entry which is preliminary data.</text>
</comment>
<sequence length="96" mass="10696">MTGIITDLMDGTKKIVGVVEIPKTLGKFYASLGFVEEYSQWNKQFSSGFVMGVQSSIFRTPIGDNTVKARHQILYGSCKDPYIVQAVYNMMFASTL</sequence>
<dbReference type="Proteomes" id="UP001500864">
    <property type="component" value="Unassembled WGS sequence"/>
</dbReference>
<proteinExistence type="predicted"/>
<name>A0ABP9N9A4_9HYPH</name>
<organism evidence="1 2">
    <name type="scientific">Bartonella jaculi</name>
    <dbReference type="NCBI Taxonomy" id="686226"/>
    <lineage>
        <taxon>Bacteria</taxon>
        <taxon>Pseudomonadati</taxon>
        <taxon>Pseudomonadota</taxon>
        <taxon>Alphaproteobacteria</taxon>
        <taxon>Hyphomicrobiales</taxon>
        <taxon>Bartonellaceae</taxon>
        <taxon>Bartonella</taxon>
    </lineage>
</organism>
<dbReference type="RefSeq" id="WP_345116557.1">
    <property type="nucleotide sequence ID" value="NZ_BAABIZ010000013.1"/>
</dbReference>
<evidence type="ECO:0000313" key="1">
    <source>
        <dbReference type="EMBL" id="GAA5109050.1"/>
    </source>
</evidence>